<reference evidence="3" key="1">
    <citation type="submission" date="2020-10" db="EMBL/GenBank/DDBJ databases">
        <authorList>
            <person name="Gilroy R."/>
        </authorList>
    </citation>
    <scope>NUCLEOTIDE SEQUENCE</scope>
    <source>
        <strain evidence="3">3924</strain>
    </source>
</reference>
<dbReference type="PANTHER" id="PTHR28008">
    <property type="entry name" value="DOMAIN PROTEIN, PUTATIVE (AFU_ORTHOLOGUE AFUA_3G10980)-RELATED"/>
    <property type="match status" value="1"/>
</dbReference>
<evidence type="ECO:0000259" key="2">
    <source>
        <dbReference type="Pfam" id="PF04892"/>
    </source>
</evidence>
<feature type="transmembrane region" description="Helical" evidence="1">
    <location>
        <begin position="100"/>
        <end position="120"/>
    </location>
</feature>
<evidence type="ECO:0000313" key="4">
    <source>
        <dbReference type="Proteomes" id="UP000712007"/>
    </source>
</evidence>
<reference evidence="3" key="2">
    <citation type="journal article" date="2021" name="PeerJ">
        <title>Extensive microbial diversity within the chicken gut microbiome revealed by metagenomics and culture.</title>
        <authorList>
            <person name="Gilroy R."/>
            <person name="Ravi A."/>
            <person name="Getino M."/>
            <person name="Pursley I."/>
            <person name="Horton D.L."/>
            <person name="Alikhan N.F."/>
            <person name="Baker D."/>
            <person name="Gharbi K."/>
            <person name="Hall N."/>
            <person name="Watson M."/>
            <person name="Adriaenssens E.M."/>
            <person name="Foster-Nyarko E."/>
            <person name="Jarju S."/>
            <person name="Secka A."/>
            <person name="Antonio M."/>
            <person name="Oren A."/>
            <person name="Chaudhuri R.R."/>
            <person name="La Ragione R."/>
            <person name="Hildebrand F."/>
            <person name="Pallen M.J."/>
        </authorList>
    </citation>
    <scope>NUCLEOTIDE SEQUENCE</scope>
    <source>
        <strain evidence="3">3924</strain>
    </source>
</reference>
<sequence>MPYRSFVKSIVVATAILLLSVGHFSELPGENVENADKIVHFIMYFSLAFVLGRDLYSVRQSLSASWWTVTVLLPSLFGVLMEAVQFFLPYRSASLFDMAANISGAAVGTALSFVVIDRFIRKKS</sequence>
<dbReference type="InterPro" id="IPR006976">
    <property type="entry name" value="VanZ-like"/>
</dbReference>
<dbReference type="Pfam" id="PF04892">
    <property type="entry name" value="VanZ"/>
    <property type="match status" value="1"/>
</dbReference>
<comment type="caution">
    <text evidence="3">The sequence shown here is derived from an EMBL/GenBank/DDBJ whole genome shotgun (WGS) entry which is preliminary data.</text>
</comment>
<keyword evidence="1" id="KW-1133">Transmembrane helix</keyword>
<feature type="transmembrane region" description="Helical" evidence="1">
    <location>
        <begin position="64"/>
        <end position="88"/>
    </location>
</feature>
<dbReference type="AlphaFoldDB" id="A0A940DLN0"/>
<evidence type="ECO:0000313" key="3">
    <source>
        <dbReference type="EMBL" id="MBO8439719.1"/>
    </source>
</evidence>
<organism evidence="3 4">
    <name type="scientific">Candidatus Aphodosoma intestinipullorum</name>
    <dbReference type="NCBI Taxonomy" id="2840674"/>
    <lineage>
        <taxon>Bacteria</taxon>
        <taxon>Pseudomonadati</taxon>
        <taxon>Bacteroidota</taxon>
        <taxon>Bacteroidia</taxon>
        <taxon>Bacteroidales</taxon>
        <taxon>Candidatus Aphodosoma</taxon>
    </lineage>
</organism>
<dbReference type="NCBIfam" id="NF037970">
    <property type="entry name" value="vanZ_1"/>
    <property type="match status" value="1"/>
</dbReference>
<dbReference type="Proteomes" id="UP000712007">
    <property type="component" value="Unassembled WGS sequence"/>
</dbReference>
<feature type="transmembrane region" description="Helical" evidence="1">
    <location>
        <begin position="34"/>
        <end position="52"/>
    </location>
</feature>
<keyword evidence="1" id="KW-0812">Transmembrane</keyword>
<feature type="domain" description="VanZ-like" evidence="2">
    <location>
        <begin position="32"/>
        <end position="114"/>
    </location>
</feature>
<gene>
    <name evidence="3" type="primary">vanZ</name>
    <name evidence="3" type="ORF">IAC51_03625</name>
</gene>
<dbReference type="PANTHER" id="PTHR28008:SF1">
    <property type="entry name" value="DOMAIN PROTEIN, PUTATIVE (AFU_ORTHOLOGUE AFUA_3G10980)-RELATED"/>
    <property type="match status" value="1"/>
</dbReference>
<protein>
    <submittedName>
        <fullName evidence="3">VanZ family protein</fullName>
    </submittedName>
</protein>
<name>A0A940DLN0_9BACT</name>
<evidence type="ECO:0000256" key="1">
    <source>
        <dbReference type="SAM" id="Phobius"/>
    </source>
</evidence>
<keyword evidence="1" id="KW-0472">Membrane</keyword>
<proteinExistence type="predicted"/>
<accession>A0A940DLN0</accession>
<dbReference type="EMBL" id="JADIMV010000059">
    <property type="protein sequence ID" value="MBO8439719.1"/>
    <property type="molecule type" value="Genomic_DNA"/>
</dbReference>